<dbReference type="RefSeq" id="WP_092750993.1">
    <property type="nucleotide sequence ID" value="NZ_FOCG01000001.1"/>
</dbReference>
<evidence type="ECO:0000313" key="2">
    <source>
        <dbReference type="EMBL" id="SEM51089.1"/>
    </source>
</evidence>
<keyword evidence="1" id="KW-0812">Transmembrane</keyword>
<name>A0A1H7Z0S7_9FIRM</name>
<organism evidence="2 3">
    <name type="scientific">Hydrogenoanaerobacterium saccharovorans</name>
    <dbReference type="NCBI Taxonomy" id="474960"/>
    <lineage>
        <taxon>Bacteria</taxon>
        <taxon>Bacillati</taxon>
        <taxon>Bacillota</taxon>
        <taxon>Clostridia</taxon>
        <taxon>Eubacteriales</taxon>
        <taxon>Oscillospiraceae</taxon>
        <taxon>Hydrogenoanaerobacterium</taxon>
    </lineage>
</organism>
<keyword evidence="3" id="KW-1185">Reference proteome</keyword>
<gene>
    <name evidence="2" type="ORF">SAMN05216180_0329</name>
</gene>
<protein>
    <submittedName>
        <fullName evidence="2">Uncharacterized protein</fullName>
    </submittedName>
</protein>
<evidence type="ECO:0000256" key="1">
    <source>
        <dbReference type="SAM" id="Phobius"/>
    </source>
</evidence>
<dbReference type="EMBL" id="FOCG01000001">
    <property type="protein sequence ID" value="SEM51089.1"/>
    <property type="molecule type" value="Genomic_DNA"/>
</dbReference>
<reference evidence="2 3" key="1">
    <citation type="submission" date="2016-10" db="EMBL/GenBank/DDBJ databases">
        <authorList>
            <person name="de Groot N.N."/>
        </authorList>
    </citation>
    <scope>NUCLEOTIDE SEQUENCE [LARGE SCALE GENOMIC DNA]</scope>
    <source>
        <strain evidence="2 3">CGMCC 1.5070</strain>
    </source>
</reference>
<accession>A0A1H7Z0S7</accession>
<keyword evidence="1" id="KW-1133">Transmembrane helix</keyword>
<keyword evidence="1" id="KW-0472">Membrane</keyword>
<feature type="transmembrane region" description="Helical" evidence="1">
    <location>
        <begin position="38"/>
        <end position="56"/>
    </location>
</feature>
<feature type="transmembrane region" description="Helical" evidence="1">
    <location>
        <begin position="72"/>
        <end position="90"/>
    </location>
</feature>
<evidence type="ECO:0000313" key="3">
    <source>
        <dbReference type="Proteomes" id="UP000199158"/>
    </source>
</evidence>
<proteinExistence type="predicted"/>
<dbReference type="STRING" id="474960.SAMN05216180_0329"/>
<dbReference type="Proteomes" id="UP000199158">
    <property type="component" value="Unassembled WGS sequence"/>
</dbReference>
<dbReference type="AlphaFoldDB" id="A0A1H7Z0S7"/>
<sequence length="94" mass="10372">MYYAFSAFVSFFCVAIALVVIIINSINLKQKRKFANSLIYLTISTLYALTVVKSLVEQSSGIACAATPTNTLLVYGGLALVHIFFVWDSIRQAE</sequence>
<feature type="transmembrane region" description="Helical" evidence="1">
    <location>
        <begin position="6"/>
        <end position="26"/>
    </location>
</feature>